<evidence type="ECO:0000313" key="2">
    <source>
        <dbReference type="EMBL" id="VVC97775.1"/>
    </source>
</evidence>
<name>A0A5E4QI16_9NEOP</name>
<keyword evidence="3" id="KW-1185">Reference proteome</keyword>
<proteinExistence type="predicted"/>
<sequence length="131" mass="14491">MSLKAYEDACLRAELFGQPKPDREEFLEKHKYLDVNEFEDVDIKISELLLTASLTVLSEPSYVGQTNFDKDFVAGTSSDFSTVNTGLGPKDNEMSMSAGKRQHGGDINTAIEDLKTMQKAENSFSFGGLLQ</sequence>
<protein>
    <submittedName>
        <fullName evidence="2">Uncharacterized protein</fullName>
    </submittedName>
</protein>
<reference evidence="2 3" key="1">
    <citation type="submission" date="2017-07" db="EMBL/GenBank/DDBJ databases">
        <authorList>
            <person name="Talla V."/>
            <person name="Backstrom N."/>
        </authorList>
    </citation>
    <scope>NUCLEOTIDE SEQUENCE [LARGE SCALE GENOMIC DNA]</scope>
</reference>
<dbReference type="Proteomes" id="UP000324832">
    <property type="component" value="Unassembled WGS sequence"/>
</dbReference>
<dbReference type="EMBL" id="FZQP02003333">
    <property type="protein sequence ID" value="VVC97775.1"/>
    <property type="molecule type" value="Genomic_DNA"/>
</dbReference>
<feature type="region of interest" description="Disordered" evidence="1">
    <location>
        <begin position="84"/>
        <end position="105"/>
    </location>
</feature>
<gene>
    <name evidence="2" type="ORF">LSINAPIS_LOCUS8985</name>
</gene>
<accession>A0A5E4QI16</accession>
<evidence type="ECO:0000256" key="1">
    <source>
        <dbReference type="SAM" id="MobiDB-lite"/>
    </source>
</evidence>
<evidence type="ECO:0000313" key="3">
    <source>
        <dbReference type="Proteomes" id="UP000324832"/>
    </source>
</evidence>
<dbReference type="AlphaFoldDB" id="A0A5E4QI16"/>
<organism evidence="2 3">
    <name type="scientific">Leptidea sinapis</name>
    <dbReference type="NCBI Taxonomy" id="189913"/>
    <lineage>
        <taxon>Eukaryota</taxon>
        <taxon>Metazoa</taxon>
        <taxon>Ecdysozoa</taxon>
        <taxon>Arthropoda</taxon>
        <taxon>Hexapoda</taxon>
        <taxon>Insecta</taxon>
        <taxon>Pterygota</taxon>
        <taxon>Neoptera</taxon>
        <taxon>Endopterygota</taxon>
        <taxon>Lepidoptera</taxon>
        <taxon>Glossata</taxon>
        <taxon>Ditrysia</taxon>
        <taxon>Papilionoidea</taxon>
        <taxon>Pieridae</taxon>
        <taxon>Dismorphiinae</taxon>
        <taxon>Leptidea</taxon>
    </lineage>
</organism>